<dbReference type="GO" id="GO:0000155">
    <property type="term" value="F:phosphorelay sensor kinase activity"/>
    <property type="evidence" value="ECO:0007669"/>
    <property type="project" value="InterPro"/>
</dbReference>
<comment type="catalytic activity">
    <reaction evidence="1">
        <text>ATP + protein L-histidine = ADP + protein N-phospho-L-histidine.</text>
        <dbReference type="EC" id="2.7.13.3"/>
    </reaction>
</comment>
<comment type="caution">
    <text evidence="15">The sequence shown here is derived from an EMBL/GenBank/DDBJ whole genome shotgun (WGS) entry which is preliminary data.</text>
</comment>
<dbReference type="Pfam" id="PF08447">
    <property type="entry name" value="PAS_3"/>
    <property type="match status" value="2"/>
</dbReference>
<dbReference type="SUPFAM" id="SSF47384">
    <property type="entry name" value="Homodimeric domain of signal transducing histidine kinase"/>
    <property type="match status" value="1"/>
</dbReference>
<feature type="domain" description="CHASE" evidence="14">
    <location>
        <begin position="114"/>
        <end position="198"/>
    </location>
</feature>
<evidence type="ECO:0000256" key="3">
    <source>
        <dbReference type="ARBA" id="ARBA00012438"/>
    </source>
</evidence>
<evidence type="ECO:0000256" key="4">
    <source>
        <dbReference type="ARBA" id="ARBA00022553"/>
    </source>
</evidence>
<evidence type="ECO:0000259" key="13">
    <source>
        <dbReference type="PROSITE" id="PS50113"/>
    </source>
</evidence>
<accession>A0A4R5V660</accession>
<dbReference type="InterPro" id="IPR005467">
    <property type="entry name" value="His_kinase_dom"/>
</dbReference>
<dbReference type="InterPro" id="IPR052162">
    <property type="entry name" value="Sensor_kinase/Photoreceptor"/>
</dbReference>
<dbReference type="SMART" id="SM00091">
    <property type="entry name" value="PAS"/>
    <property type="match status" value="2"/>
</dbReference>
<dbReference type="Gene3D" id="3.30.565.10">
    <property type="entry name" value="Histidine kinase-like ATPase, C-terminal domain"/>
    <property type="match status" value="1"/>
</dbReference>
<dbReference type="CDD" id="cd00130">
    <property type="entry name" value="PAS"/>
    <property type="match status" value="2"/>
</dbReference>
<dbReference type="AlphaFoldDB" id="A0A4R5V660"/>
<evidence type="ECO:0000256" key="5">
    <source>
        <dbReference type="ARBA" id="ARBA00022679"/>
    </source>
</evidence>
<dbReference type="PROSITE" id="PS50109">
    <property type="entry name" value="HIS_KIN"/>
    <property type="match status" value="1"/>
</dbReference>
<evidence type="ECO:0000259" key="12">
    <source>
        <dbReference type="PROSITE" id="PS50112"/>
    </source>
</evidence>
<dbReference type="PROSITE" id="PS50839">
    <property type="entry name" value="CHASE"/>
    <property type="match status" value="1"/>
</dbReference>
<keyword evidence="9 10" id="KW-0472">Membrane</keyword>
<dbReference type="SUPFAM" id="SSF55785">
    <property type="entry name" value="PYP-like sensor domain (PAS domain)"/>
    <property type="match status" value="2"/>
</dbReference>
<keyword evidence="8 10" id="KW-1133">Transmembrane helix</keyword>
<protein>
    <recommendedName>
        <fullName evidence="3">histidine kinase</fullName>
        <ecNumber evidence="3">2.7.13.3</ecNumber>
    </recommendedName>
</protein>
<dbReference type="InterPro" id="IPR013655">
    <property type="entry name" value="PAS_fold_3"/>
</dbReference>
<keyword evidence="7" id="KW-0418">Kinase</keyword>
<dbReference type="InterPro" id="IPR000014">
    <property type="entry name" value="PAS"/>
</dbReference>
<dbReference type="Gene3D" id="3.30.450.20">
    <property type="entry name" value="PAS domain"/>
    <property type="match status" value="2"/>
</dbReference>
<dbReference type="InterPro" id="IPR042240">
    <property type="entry name" value="CHASE_sf"/>
</dbReference>
<comment type="subcellular location">
    <subcellularLocation>
        <location evidence="2">Membrane</location>
    </subcellularLocation>
</comment>
<feature type="domain" description="Histidine kinase" evidence="11">
    <location>
        <begin position="581"/>
        <end position="794"/>
    </location>
</feature>
<feature type="domain" description="PAS" evidence="12">
    <location>
        <begin position="433"/>
        <end position="506"/>
    </location>
</feature>
<feature type="transmembrane region" description="Helical" evidence="10">
    <location>
        <begin position="266"/>
        <end position="284"/>
    </location>
</feature>
<reference evidence="15 16" key="1">
    <citation type="submission" date="2019-03" db="EMBL/GenBank/DDBJ databases">
        <title>Algoriphagus aquimaris sp. nov., isolated form marine sediment in Pohang, Korea.</title>
        <authorList>
            <person name="Kim J."/>
            <person name="Yoon S.-H."/>
            <person name="Lee S.-S."/>
        </authorList>
    </citation>
    <scope>NUCLEOTIDE SEQUENCE [LARGE SCALE GENOMIC DNA]</scope>
    <source>
        <strain evidence="15 16">F21</strain>
    </source>
</reference>
<dbReference type="InterPro" id="IPR003661">
    <property type="entry name" value="HisK_dim/P_dom"/>
</dbReference>
<evidence type="ECO:0000256" key="1">
    <source>
        <dbReference type="ARBA" id="ARBA00000085"/>
    </source>
</evidence>
<dbReference type="SMART" id="SM00388">
    <property type="entry name" value="HisKA"/>
    <property type="match status" value="1"/>
</dbReference>
<dbReference type="InterPro" id="IPR006189">
    <property type="entry name" value="CHASE_dom"/>
</dbReference>
<dbReference type="InterPro" id="IPR004358">
    <property type="entry name" value="Sig_transdc_His_kin-like_C"/>
</dbReference>
<dbReference type="SUPFAM" id="SSF55874">
    <property type="entry name" value="ATPase domain of HSP90 chaperone/DNA topoisomerase II/histidine kinase"/>
    <property type="match status" value="1"/>
</dbReference>
<keyword evidence="6 10" id="KW-0812">Transmembrane</keyword>
<evidence type="ECO:0000256" key="7">
    <source>
        <dbReference type="ARBA" id="ARBA00022777"/>
    </source>
</evidence>
<dbReference type="Gene3D" id="1.10.287.130">
    <property type="match status" value="1"/>
</dbReference>
<dbReference type="InterPro" id="IPR003594">
    <property type="entry name" value="HATPase_dom"/>
</dbReference>
<dbReference type="InterPro" id="IPR035965">
    <property type="entry name" value="PAS-like_dom_sf"/>
</dbReference>
<proteinExistence type="predicted"/>
<dbReference type="NCBIfam" id="TIGR00229">
    <property type="entry name" value="sensory_box"/>
    <property type="match status" value="2"/>
</dbReference>
<dbReference type="PROSITE" id="PS50113">
    <property type="entry name" value="PAC"/>
    <property type="match status" value="2"/>
</dbReference>
<evidence type="ECO:0000259" key="11">
    <source>
        <dbReference type="PROSITE" id="PS50109"/>
    </source>
</evidence>
<dbReference type="EC" id="2.7.13.3" evidence="3"/>
<keyword evidence="5" id="KW-0808">Transferase</keyword>
<dbReference type="CDD" id="cd00082">
    <property type="entry name" value="HisKA"/>
    <property type="match status" value="1"/>
</dbReference>
<dbReference type="InterPro" id="IPR036097">
    <property type="entry name" value="HisK_dim/P_sf"/>
</dbReference>
<gene>
    <name evidence="15" type="ORF">E1898_05230</name>
</gene>
<dbReference type="Pfam" id="PF00512">
    <property type="entry name" value="HisKA"/>
    <property type="match status" value="1"/>
</dbReference>
<keyword evidence="4" id="KW-0597">Phosphoprotein</keyword>
<evidence type="ECO:0000256" key="8">
    <source>
        <dbReference type="ARBA" id="ARBA00022989"/>
    </source>
</evidence>
<dbReference type="SMART" id="SM00387">
    <property type="entry name" value="HATPase_c"/>
    <property type="match status" value="1"/>
</dbReference>
<feature type="domain" description="PAC" evidence="13">
    <location>
        <begin position="510"/>
        <end position="563"/>
    </location>
</feature>
<evidence type="ECO:0000256" key="10">
    <source>
        <dbReference type="SAM" id="Phobius"/>
    </source>
</evidence>
<name>A0A4R5V660_9BACT</name>
<sequence>MSKSPQEKIMQLVYRNPKTVGVLICILFLTISGYITLKEYQLRVATKEQQISTELNRLSDQIETSLSDATGAIKSLAHFSQNYQIENNFESAGETIIESHPSVSVVQILDSGKIIATYPLKGNEVVIGYDILKDEKTREEALEAIERRGVYFAGPINLKQGGSGIVGRLPIFSEEDSTFKGFSAGIIYLDKLLDSTFLVPKVPNTLLQIKKIDSGKEGLDSIFFQSESEFINPAGISKSKFIPNANWEISLTQIEPIMLWNLTPIILLRIISAGLFGFLAYSFVRQPALLSKKIEEQSQELLAANERYEYATRATSDVIWDWDFVTGKVLRSQSFEQHFGFSPEEQRKDVNFWNNLIHPEDRPEIQNNLTKTLESDAKYWKAEFRVKDKSGKYHYIVDSGYILRDEKGKAIRMIGAIQEITERKMAELALASEKERLIRVIEGTEAGTWEWNVQTGETIFNEEWARILGYKLHELEPISIKTWESLVHPDDLPIAQKDLEDHFSGKTSFYQTEIRLRHKERHWVWILGRGRVMSKTEDGEPLWMFGTQIDISEKKAKEEALERLNERLQSTNSELKVFASVASHDMREPLRMISSFLSLIQKRYAEKLDEKGNQYIDFAVDGAKRLSRLIEDLLEYSRIGFDSKNKESVDTNEIIEAIIDINKQSIETKGAQIKAENLPVIKAVRVPIQQLFHNLITNSLKFAQENVDPIIAIKCKEFENFWQFTVEDNGIGIDEKDHDIVFGVMKRLHSKDKYDGTGIGLAICKKIVDQHGGEIWVESEIGVGTKFFFTIEKT</sequence>
<evidence type="ECO:0000256" key="9">
    <source>
        <dbReference type="ARBA" id="ARBA00023136"/>
    </source>
</evidence>
<evidence type="ECO:0000259" key="14">
    <source>
        <dbReference type="PROSITE" id="PS50839"/>
    </source>
</evidence>
<dbReference type="InterPro" id="IPR000700">
    <property type="entry name" value="PAS-assoc_C"/>
</dbReference>
<feature type="transmembrane region" description="Helical" evidence="10">
    <location>
        <begin position="20"/>
        <end position="37"/>
    </location>
</feature>
<dbReference type="InterPro" id="IPR001610">
    <property type="entry name" value="PAC"/>
</dbReference>
<dbReference type="PANTHER" id="PTHR43304:SF1">
    <property type="entry name" value="PAC DOMAIN-CONTAINING PROTEIN"/>
    <property type="match status" value="1"/>
</dbReference>
<dbReference type="InterPro" id="IPR036890">
    <property type="entry name" value="HATPase_C_sf"/>
</dbReference>
<dbReference type="RefSeq" id="WP_133390104.1">
    <property type="nucleotide sequence ID" value="NZ_SMUW01000029.1"/>
</dbReference>
<dbReference type="PRINTS" id="PR00344">
    <property type="entry name" value="BCTRLSENSOR"/>
</dbReference>
<dbReference type="Gene3D" id="3.30.450.350">
    <property type="entry name" value="CHASE domain"/>
    <property type="match status" value="1"/>
</dbReference>
<dbReference type="Pfam" id="PF03924">
    <property type="entry name" value="CHASE"/>
    <property type="match status" value="1"/>
</dbReference>
<evidence type="ECO:0000313" key="16">
    <source>
        <dbReference type="Proteomes" id="UP000295438"/>
    </source>
</evidence>
<dbReference type="EMBL" id="SMUW01000029">
    <property type="protein sequence ID" value="TDK47271.1"/>
    <property type="molecule type" value="Genomic_DNA"/>
</dbReference>
<dbReference type="SMART" id="SM00086">
    <property type="entry name" value="PAC"/>
    <property type="match status" value="2"/>
</dbReference>
<organism evidence="15 16">
    <name type="scientific">Algoriphagus formosus</name>
    <dbReference type="NCBI Taxonomy" id="2007308"/>
    <lineage>
        <taxon>Bacteria</taxon>
        <taxon>Pseudomonadati</taxon>
        <taxon>Bacteroidota</taxon>
        <taxon>Cytophagia</taxon>
        <taxon>Cytophagales</taxon>
        <taxon>Cyclobacteriaceae</taxon>
        <taxon>Algoriphagus</taxon>
    </lineage>
</organism>
<evidence type="ECO:0000256" key="6">
    <source>
        <dbReference type="ARBA" id="ARBA00022692"/>
    </source>
</evidence>
<evidence type="ECO:0000256" key="2">
    <source>
        <dbReference type="ARBA" id="ARBA00004370"/>
    </source>
</evidence>
<dbReference type="FunFam" id="3.30.565.10:FF:000006">
    <property type="entry name" value="Sensor histidine kinase WalK"/>
    <property type="match status" value="1"/>
</dbReference>
<feature type="domain" description="PAS" evidence="12">
    <location>
        <begin position="304"/>
        <end position="376"/>
    </location>
</feature>
<dbReference type="PROSITE" id="PS50112">
    <property type="entry name" value="PAS"/>
    <property type="match status" value="2"/>
</dbReference>
<evidence type="ECO:0000313" key="15">
    <source>
        <dbReference type="EMBL" id="TDK47271.1"/>
    </source>
</evidence>
<dbReference type="GO" id="GO:0016020">
    <property type="term" value="C:membrane"/>
    <property type="evidence" value="ECO:0007669"/>
    <property type="project" value="UniProtKB-SubCell"/>
</dbReference>
<keyword evidence="16" id="KW-1185">Reference proteome</keyword>
<dbReference type="PANTHER" id="PTHR43304">
    <property type="entry name" value="PHYTOCHROME-LIKE PROTEIN CPH1"/>
    <property type="match status" value="1"/>
</dbReference>
<dbReference type="Pfam" id="PF02518">
    <property type="entry name" value="HATPase_c"/>
    <property type="match status" value="1"/>
</dbReference>
<dbReference type="Proteomes" id="UP000295438">
    <property type="component" value="Unassembled WGS sequence"/>
</dbReference>
<dbReference type="SMART" id="SM01079">
    <property type="entry name" value="CHASE"/>
    <property type="match status" value="1"/>
</dbReference>
<feature type="domain" description="PAC" evidence="13">
    <location>
        <begin position="380"/>
        <end position="432"/>
    </location>
</feature>